<reference evidence="10 11" key="1">
    <citation type="submission" date="2019-02" db="EMBL/GenBank/DDBJ databases">
        <title>WGS of Pseudoxanthomonas species novum from clinical isolates.</title>
        <authorList>
            <person name="Bernier A.-M."/>
            <person name="Bernard K."/>
            <person name="Vachon A."/>
        </authorList>
    </citation>
    <scope>NUCLEOTIDE SEQUENCE [LARGE SCALE GENOMIC DNA]</scope>
    <source>
        <strain evidence="9 11">NML130969</strain>
        <strain evidence="8 10">NML171202</strain>
    </source>
</reference>
<evidence type="ECO:0000313" key="8">
    <source>
        <dbReference type="EMBL" id="TAA31519.1"/>
    </source>
</evidence>
<dbReference type="SUPFAM" id="SSF55874">
    <property type="entry name" value="ATPase domain of HSP90 chaperone/DNA topoisomerase II/histidine kinase"/>
    <property type="match status" value="1"/>
</dbReference>
<feature type="transmembrane region" description="Helical" evidence="5">
    <location>
        <begin position="152"/>
        <end position="169"/>
    </location>
</feature>
<protein>
    <submittedName>
        <fullName evidence="9">Sensor histidine kinase</fullName>
    </submittedName>
</protein>
<dbReference type="Gene3D" id="1.20.5.1930">
    <property type="match status" value="1"/>
</dbReference>
<dbReference type="GO" id="GO:0016020">
    <property type="term" value="C:membrane"/>
    <property type="evidence" value="ECO:0007669"/>
    <property type="project" value="InterPro"/>
</dbReference>
<dbReference type="Proteomes" id="UP000291286">
    <property type="component" value="Unassembled WGS sequence"/>
</dbReference>
<comment type="caution">
    <text evidence="9">The sequence shown here is derived from an EMBL/GenBank/DDBJ whole genome shotgun (WGS) entry which is preliminary data.</text>
</comment>
<feature type="domain" description="Signal transduction histidine kinase subgroup 3 dimerisation and phosphoacceptor" evidence="7">
    <location>
        <begin position="201"/>
        <end position="263"/>
    </location>
</feature>
<keyword evidence="1" id="KW-0808">Transferase</keyword>
<dbReference type="EMBL" id="SHMB01000002">
    <property type="protein sequence ID" value="TAA31519.1"/>
    <property type="molecule type" value="Genomic_DNA"/>
</dbReference>
<feature type="transmembrane region" description="Helical" evidence="5">
    <location>
        <begin position="101"/>
        <end position="117"/>
    </location>
</feature>
<dbReference type="OrthoDB" id="9797605at2"/>
<dbReference type="Proteomes" id="UP000294164">
    <property type="component" value="Unassembled WGS sequence"/>
</dbReference>
<evidence type="ECO:0000256" key="2">
    <source>
        <dbReference type="ARBA" id="ARBA00022777"/>
    </source>
</evidence>
<dbReference type="PANTHER" id="PTHR24421:SF59">
    <property type="entry name" value="OXYGEN SENSOR HISTIDINE KINASE NREB"/>
    <property type="match status" value="1"/>
</dbReference>
<keyword evidence="5" id="KW-1133">Transmembrane helix</keyword>
<keyword evidence="2 9" id="KW-0418">Kinase</keyword>
<accession>A0A4Q9TA42</accession>
<dbReference type="InterPro" id="IPR003594">
    <property type="entry name" value="HATPase_dom"/>
</dbReference>
<feature type="transmembrane region" description="Helical" evidence="5">
    <location>
        <begin position="122"/>
        <end position="140"/>
    </location>
</feature>
<evidence type="ECO:0000256" key="5">
    <source>
        <dbReference type="SAM" id="Phobius"/>
    </source>
</evidence>
<feature type="transmembrane region" description="Helical" evidence="5">
    <location>
        <begin position="12"/>
        <end position="32"/>
    </location>
</feature>
<feature type="transmembrane region" description="Helical" evidence="5">
    <location>
        <begin position="75"/>
        <end position="95"/>
    </location>
</feature>
<evidence type="ECO:0000313" key="11">
    <source>
        <dbReference type="Proteomes" id="UP000294164"/>
    </source>
</evidence>
<dbReference type="GO" id="GO:0000155">
    <property type="term" value="F:phosphorelay sensor kinase activity"/>
    <property type="evidence" value="ECO:0007669"/>
    <property type="project" value="InterPro"/>
</dbReference>
<dbReference type="InterPro" id="IPR011712">
    <property type="entry name" value="Sig_transdc_His_kin_sub3_dim/P"/>
</dbReference>
<dbReference type="Pfam" id="PF02518">
    <property type="entry name" value="HATPase_c"/>
    <property type="match status" value="1"/>
</dbReference>
<organism evidence="9 11">
    <name type="scientific">Pseudoxanthomonas winnipegensis</name>
    <dbReference type="NCBI Taxonomy" id="2480810"/>
    <lineage>
        <taxon>Bacteria</taxon>
        <taxon>Pseudomonadati</taxon>
        <taxon>Pseudomonadota</taxon>
        <taxon>Gammaproteobacteria</taxon>
        <taxon>Lysobacterales</taxon>
        <taxon>Lysobacteraceae</taxon>
        <taxon>Pseudoxanthomonas</taxon>
    </lineage>
</organism>
<accession>A0A4Q8M2I6</accession>
<dbReference type="GeneID" id="93829866"/>
<dbReference type="Gene3D" id="3.30.565.10">
    <property type="entry name" value="Histidine kinase-like ATPase, C-terminal domain"/>
    <property type="match status" value="1"/>
</dbReference>
<evidence type="ECO:0000313" key="10">
    <source>
        <dbReference type="Proteomes" id="UP000291286"/>
    </source>
</evidence>
<dbReference type="InterPro" id="IPR036890">
    <property type="entry name" value="HATPase_C_sf"/>
</dbReference>
<feature type="domain" description="Histidine kinase/HSP90-like ATPase" evidence="6">
    <location>
        <begin position="303"/>
        <end position="386"/>
    </location>
</feature>
<evidence type="ECO:0000256" key="1">
    <source>
        <dbReference type="ARBA" id="ARBA00022679"/>
    </source>
</evidence>
<dbReference type="AlphaFoldDB" id="A0A4Q8M2I6"/>
<evidence type="ECO:0000259" key="7">
    <source>
        <dbReference type="Pfam" id="PF07730"/>
    </source>
</evidence>
<evidence type="ECO:0000256" key="3">
    <source>
        <dbReference type="ARBA" id="ARBA00023012"/>
    </source>
</evidence>
<proteinExistence type="predicted"/>
<dbReference type="RefSeq" id="WP_130517508.1">
    <property type="nucleotide sequence ID" value="NZ_CP095475.1"/>
</dbReference>
<dbReference type="EMBL" id="SHMG01000012">
    <property type="protein sequence ID" value="TAA38496.1"/>
    <property type="molecule type" value="Genomic_DNA"/>
</dbReference>
<feature type="transmembrane region" description="Helical" evidence="5">
    <location>
        <begin position="44"/>
        <end position="63"/>
    </location>
</feature>
<dbReference type="CDD" id="cd16917">
    <property type="entry name" value="HATPase_UhpB-NarQ-NarX-like"/>
    <property type="match status" value="1"/>
</dbReference>
<keyword evidence="5" id="KW-0812">Transmembrane</keyword>
<keyword evidence="3" id="KW-0902">Two-component regulatory system</keyword>
<feature type="region of interest" description="Disordered" evidence="4">
    <location>
        <begin position="392"/>
        <end position="411"/>
    </location>
</feature>
<dbReference type="InterPro" id="IPR050482">
    <property type="entry name" value="Sensor_HK_TwoCompSys"/>
</dbReference>
<evidence type="ECO:0000313" key="9">
    <source>
        <dbReference type="EMBL" id="TAA38496.1"/>
    </source>
</evidence>
<dbReference type="GO" id="GO:0046983">
    <property type="term" value="F:protein dimerization activity"/>
    <property type="evidence" value="ECO:0007669"/>
    <property type="project" value="InterPro"/>
</dbReference>
<dbReference type="PANTHER" id="PTHR24421">
    <property type="entry name" value="NITRATE/NITRITE SENSOR PROTEIN NARX-RELATED"/>
    <property type="match status" value="1"/>
</dbReference>
<sequence length="411" mass="45370">MLGRIAHTRLLRAAGLYTWALVGIPIVLNAWFLPPSRGAEGASLNVPMSLLAYLAFGLCYWLATRTLHERPPQHHSLSSVLLLLVMISSAVAVGFYTRTGLGALLLAVVAGVLPWMLELRWAVLWLMFAHVPLVPSFMALDDFNFWESVFQSSFYVGFAAFVLVTAYVARQQAQAREEQRRLNAELRATRVLLTESARVNERTRISRELHDLLGHHLTALSLNLEVASHITEGRAQEHVRQAHTLARLLLNDVREAVSQLRESGSIDLAATLRPLAEHVPSLHIHLDLHEPLTLEDPERAHVLLRCAQEIITNAVRHAAARNLWIRCRREGAELVMDARDDGRGAAELIGGNGLRGMRERLRQYGGQLQLDTAPGAGFRLALRLPAASDDPLLSGPLTPASAPLISSGELP</sequence>
<keyword evidence="5" id="KW-0472">Membrane</keyword>
<gene>
    <name evidence="9" type="ORF">EA655_16530</name>
    <name evidence="8" type="ORF">EA661_08130</name>
</gene>
<dbReference type="Pfam" id="PF07730">
    <property type="entry name" value="HisKA_3"/>
    <property type="match status" value="1"/>
</dbReference>
<name>A0A4Q8M2I6_9GAMM</name>
<evidence type="ECO:0000259" key="6">
    <source>
        <dbReference type="Pfam" id="PF02518"/>
    </source>
</evidence>
<accession>A0A4Q8LLS4</accession>
<evidence type="ECO:0000256" key="4">
    <source>
        <dbReference type="SAM" id="MobiDB-lite"/>
    </source>
</evidence>